<dbReference type="EMBL" id="JAFIQS020000012">
    <property type="protein sequence ID" value="KAH9475339.1"/>
    <property type="molecule type" value="Genomic_DNA"/>
</dbReference>
<gene>
    <name evidence="1" type="ORF">JR316_0012450</name>
</gene>
<protein>
    <submittedName>
        <fullName evidence="1">Uncharacterized protein</fullName>
    </submittedName>
</protein>
<proteinExistence type="predicted"/>
<keyword evidence="2" id="KW-1185">Reference proteome</keyword>
<accession>A0ACB8GJV2</accession>
<sequence length="690" mass="76550">MGPLPISARAALSPALSAMPPARACLSFWFVSYTVLIYDYFCTLEAEIDDVWSSQWSLGLTLFYLNRYLPILDIFLFLRPVLAGPLPIMECLFLYPVTFWLVTVGLIISQLIMLLRTYALWGRRRLILRVLTPVAIASIPTTLLSGMLSVTAWKTYLDVRNMRAISSTATDVVRRQQCALAAITLDRERRFALLGLYVLVFVGEALTVILTVIKANQHVTRLSPLWVSQLYKNGIVYCICMLVCIRMFSRTNHHHQHGQRASSPAPLLGTRRQRSPDSTPGPTESESDGRKLLQTKRSPHTKRLIKKGRTHPRKSVDAPPGPSPQHSVNTPIPLADPHSAPNTDAAPPSTLPPPAVSSDIVAGQVAHLETLLDSILATVAIIQSISHGTVTLSDRTMHAALLLHSTLFPADPEYHPQNPERVTEPRSYATVAKTTPVAQPAHTPQRTSPAPIAGGPVKTRPHVTRPTRHYSSNNRLIASWDDFPLTQPSGPLTDFVERLNSELSPMSRDPPRHVLGANVSKSGRLIIHTANDTGTARIKARPMTILQAAQASDCFPNFDSTIGDPPTVHSDVPWHGIVVHDLPADSLRDSFDSATPKNSIWSLLENEAGVSRQDIRGQIRALCRDGEEFQKDRLSILIRFEDKNITERLYHSGIFLFGSWCRVSRYRERKRKPQPSTPTPAPHAENTTPQ</sequence>
<evidence type="ECO:0000313" key="1">
    <source>
        <dbReference type="EMBL" id="KAH9475339.1"/>
    </source>
</evidence>
<organism evidence="1 2">
    <name type="scientific">Psilocybe cubensis</name>
    <name type="common">Psychedelic mushroom</name>
    <name type="synonym">Stropharia cubensis</name>
    <dbReference type="NCBI Taxonomy" id="181762"/>
    <lineage>
        <taxon>Eukaryota</taxon>
        <taxon>Fungi</taxon>
        <taxon>Dikarya</taxon>
        <taxon>Basidiomycota</taxon>
        <taxon>Agaricomycotina</taxon>
        <taxon>Agaricomycetes</taxon>
        <taxon>Agaricomycetidae</taxon>
        <taxon>Agaricales</taxon>
        <taxon>Agaricineae</taxon>
        <taxon>Strophariaceae</taxon>
        <taxon>Psilocybe</taxon>
    </lineage>
</organism>
<dbReference type="Proteomes" id="UP000664032">
    <property type="component" value="Unassembled WGS sequence"/>
</dbReference>
<name>A0ACB8GJV2_PSICU</name>
<evidence type="ECO:0000313" key="2">
    <source>
        <dbReference type="Proteomes" id="UP000664032"/>
    </source>
</evidence>
<comment type="caution">
    <text evidence="1">The sequence shown here is derived from an EMBL/GenBank/DDBJ whole genome shotgun (WGS) entry which is preliminary data.</text>
</comment>
<reference evidence="1" key="1">
    <citation type="submission" date="2021-10" db="EMBL/GenBank/DDBJ databases">
        <title>Psilocybe cubensis genome.</title>
        <authorList>
            <person name="Mckernan K.J."/>
            <person name="Crawford S."/>
            <person name="Trippe A."/>
            <person name="Kane L.T."/>
            <person name="Mclaughlin S."/>
        </authorList>
    </citation>
    <scope>NUCLEOTIDE SEQUENCE</scope>
    <source>
        <strain evidence="1">MGC-MH-2018</strain>
    </source>
</reference>